<protein>
    <recommendedName>
        <fullName evidence="4">C2H2-type domain-containing protein</fullName>
    </recommendedName>
</protein>
<evidence type="ECO:0000313" key="3">
    <source>
        <dbReference type="Proteomes" id="UP001385951"/>
    </source>
</evidence>
<feature type="region of interest" description="Disordered" evidence="1">
    <location>
        <begin position="136"/>
        <end position="159"/>
    </location>
</feature>
<comment type="caution">
    <text evidence="2">The sequence shown here is derived from an EMBL/GenBank/DDBJ whole genome shotgun (WGS) entry which is preliminary data.</text>
</comment>
<accession>A0AAW0FU58</accession>
<name>A0AAW0FU58_9APHY</name>
<organism evidence="2 3">
    <name type="scientific">Cerrena zonata</name>
    <dbReference type="NCBI Taxonomy" id="2478898"/>
    <lineage>
        <taxon>Eukaryota</taxon>
        <taxon>Fungi</taxon>
        <taxon>Dikarya</taxon>
        <taxon>Basidiomycota</taxon>
        <taxon>Agaricomycotina</taxon>
        <taxon>Agaricomycetes</taxon>
        <taxon>Polyporales</taxon>
        <taxon>Cerrenaceae</taxon>
        <taxon>Cerrena</taxon>
    </lineage>
</organism>
<dbReference type="AlphaFoldDB" id="A0AAW0FU58"/>
<reference evidence="2 3" key="1">
    <citation type="submission" date="2022-09" db="EMBL/GenBank/DDBJ databases">
        <authorList>
            <person name="Palmer J.M."/>
        </authorList>
    </citation>
    <scope>NUCLEOTIDE SEQUENCE [LARGE SCALE GENOMIC DNA]</scope>
    <source>
        <strain evidence="2 3">DSM 7382</strain>
    </source>
</reference>
<evidence type="ECO:0000313" key="2">
    <source>
        <dbReference type="EMBL" id="KAK7685148.1"/>
    </source>
</evidence>
<dbReference type="Proteomes" id="UP001385951">
    <property type="component" value="Unassembled WGS sequence"/>
</dbReference>
<evidence type="ECO:0008006" key="4">
    <source>
        <dbReference type="Google" id="ProtNLM"/>
    </source>
</evidence>
<dbReference type="EMBL" id="JASBNA010000021">
    <property type="protein sequence ID" value="KAK7685148.1"/>
    <property type="molecule type" value="Genomic_DNA"/>
</dbReference>
<proteinExistence type="predicted"/>
<sequence>MGSSVKMPPKRTTRPNRSAKAIVCPKCHMVLMKNKEAKAHLIREDPTLADGGWKKYFYHCKGRCPYYSIQKANYLAHIRTRHLKESEAGHGSMDQCASDCGGSPTMPTPSADLMDDTIFSSTREYFVNAPLASDPSARVATEDTPTPRIPPPQGNLGVSSSLPVAQASVGQPGGMYDLTYVPAGYERLPSAEGFVSQDGLMSPRNAPFSVPEAPEPISGPHDIDTSYGYGEHSQAHLGQSAAMGATSTHHRLPVLPPHATGFFDSLGGYPTAIQPSLVPTLHGMEYQRFYLPGTVPDFYRPQNTYQNLYSTTDDESLGFYYSVPESQTEWQELQNLHQALACLDL</sequence>
<keyword evidence="3" id="KW-1185">Reference proteome</keyword>
<evidence type="ECO:0000256" key="1">
    <source>
        <dbReference type="SAM" id="MobiDB-lite"/>
    </source>
</evidence>
<gene>
    <name evidence="2" type="ORF">QCA50_011511</name>
</gene>